<feature type="compositionally biased region" description="Basic residues" evidence="1">
    <location>
        <begin position="1"/>
        <end position="10"/>
    </location>
</feature>
<feature type="compositionally biased region" description="Basic residues" evidence="1">
    <location>
        <begin position="27"/>
        <end position="38"/>
    </location>
</feature>
<name>A0ABR4P559_9HELO</name>
<sequence length="252" mass="29134">MSHHTGRRPPRRGEGRPQENDDPNRNLRSHRNSGRARAGRRDGGESQPTPGREAIREETQGVHADLTLRQYQQYRYYHDLERAANAAVSQAAVAAHEDPAPEEEEQDAAHGDGYEAEAPLNAPPPSTTAYDVLYEENFNMFAQLDAERCECNKHPYPHVPETGICDNTPMVRIHGRPAAVWRNRQAWLRWLELHPFLMDEYLDALDEYERLYSEEDGDGDEDEDEDEDSEEEREEEDEDQYRPVNERARLLL</sequence>
<evidence type="ECO:0000256" key="1">
    <source>
        <dbReference type="SAM" id="MobiDB-lite"/>
    </source>
</evidence>
<reference evidence="2 3" key="1">
    <citation type="submission" date="2024-06" db="EMBL/GenBank/DDBJ databases">
        <title>Complete genome of Phlyctema vagabunda strain 19-DSS-EL-015.</title>
        <authorList>
            <person name="Fiorenzani C."/>
        </authorList>
    </citation>
    <scope>NUCLEOTIDE SEQUENCE [LARGE SCALE GENOMIC DNA]</scope>
    <source>
        <strain evidence="2 3">19-DSS-EL-015</strain>
    </source>
</reference>
<gene>
    <name evidence="2" type="ORF">PVAG01_10156</name>
</gene>
<accession>A0ABR4P559</accession>
<comment type="caution">
    <text evidence="2">The sequence shown here is derived from an EMBL/GenBank/DDBJ whole genome shotgun (WGS) entry which is preliminary data.</text>
</comment>
<feature type="compositionally biased region" description="Basic and acidic residues" evidence="1">
    <location>
        <begin position="11"/>
        <end position="25"/>
    </location>
</feature>
<dbReference type="Proteomes" id="UP001629113">
    <property type="component" value="Unassembled WGS sequence"/>
</dbReference>
<feature type="region of interest" description="Disordered" evidence="1">
    <location>
        <begin position="88"/>
        <end position="123"/>
    </location>
</feature>
<organism evidence="2 3">
    <name type="scientific">Phlyctema vagabunda</name>
    <dbReference type="NCBI Taxonomy" id="108571"/>
    <lineage>
        <taxon>Eukaryota</taxon>
        <taxon>Fungi</taxon>
        <taxon>Dikarya</taxon>
        <taxon>Ascomycota</taxon>
        <taxon>Pezizomycotina</taxon>
        <taxon>Leotiomycetes</taxon>
        <taxon>Helotiales</taxon>
        <taxon>Dermateaceae</taxon>
        <taxon>Phlyctema</taxon>
    </lineage>
</organism>
<evidence type="ECO:0000313" key="3">
    <source>
        <dbReference type="Proteomes" id="UP001629113"/>
    </source>
</evidence>
<feature type="region of interest" description="Disordered" evidence="1">
    <location>
        <begin position="211"/>
        <end position="252"/>
    </location>
</feature>
<keyword evidence="3" id="KW-1185">Reference proteome</keyword>
<feature type="compositionally biased region" description="Acidic residues" evidence="1">
    <location>
        <begin position="214"/>
        <end position="239"/>
    </location>
</feature>
<protein>
    <submittedName>
        <fullName evidence="2">Uncharacterized protein</fullName>
    </submittedName>
</protein>
<proteinExistence type="predicted"/>
<evidence type="ECO:0000313" key="2">
    <source>
        <dbReference type="EMBL" id="KAL3418440.1"/>
    </source>
</evidence>
<feature type="region of interest" description="Disordered" evidence="1">
    <location>
        <begin position="1"/>
        <end position="63"/>
    </location>
</feature>
<dbReference type="EMBL" id="JBFCZG010000009">
    <property type="protein sequence ID" value="KAL3418440.1"/>
    <property type="molecule type" value="Genomic_DNA"/>
</dbReference>
<feature type="compositionally biased region" description="Basic and acidic residues" evidence="1">
    <location>
        <begin position="240"/>
        <end position="252"/>
    </location>
</feature>